<dbReference type="AlphaFoldDB" id="A0A0L0V3F5"/>
<reference evidence="3" key="1">
    <citation type="submission" date="2014-03" db="EMBL/GenBank/DDBJ databases">
        <title>The Genome Sequence of Puccinia striiformis f. sp. tritici PST-78.</title>
        <authorList>
            <consortium name="The Broad Institute Genome Sequencing Platform"/>
            <person name="Cuomo C."/>
            <person name="Hulbert S."/>
            <person name="Chen X."/>
            <person name="Walker B."/>
            <person name="Young S.K."/>
            <person name="Zeng Q."/>
            <person name="Gargeya S."/>
            <person name="Fitzgerald M."/>
            <person name="Haas B."/>
            <person name="Abouelleil A."/>
            <person name="Alvarado L."/>
            <person name="Arachchi H.M."/>
            <person name="Berlin A.M."/>
            <person name="Chapman S.B."/>
            <person name="Goldberg J."/>
            <person name="Griggs A."/>
            <person name="Gujja S."/>
            <person name="Hansen M."/>
            <person name="Howarth C."/>
            <person name="Imamovic A."/>
            <person name="Larimer J."/>
            <person name="McCowan C."/>
            <person name="Montmayeur A."/>
            <person name="Murphy C."/>
            <person name="Neiman D."/>
            <person name="Pearson M."/>
            <person name="Priest M."/>
            <person name="Roberts A."/>
            <person name="Saif S."/>
            <person name="Shea T."/>
            <person name="Sisk P."/>
            <person name="Sykes S."/>
            <person name="Wortman J."/>
            <person name="Nusbaum C."/>
            <person name="Birren B."/>
        </authorList>
    </citation>
    <scope>NUCLEOTIDE SEQUENCE [LARGE SCALE GENOMIC DNA]</scope>
    <source>
        <strain evidence="3">race PST-78</strain>
    </source>
</reference>
<protein>
    <submittedName>
        <fullName evidence="2">Uncharacterized protein</fullName>
    </submittedName>
</protein>
<evidence type="ECO:0000313" key="3">
    <source>
        <dbReference type="Proteomes" id="UP000054564"/>
    </source>
</evidence>
<keyword evidence="3" id="KW-1185">Reference proteome</keyword>
<name>A0A0L0V3F5_9BASI</name>
<gene>
    <name evidence="2" type="ORF">PSTG_12820</name>
</gene>
<dbReference type="EMBL" id="AJIL01000129">
    <property type="protein sequence ID" value="KNE93817.1"/>
    <property type="molecule type" value="Genomic_DNA"/>
</dbReference>
<comment type="caution">
    <text evidence="2">The sequence shown here is derived from an EMBL/GenBank/DDBJ whole genome shotgun (WGS) entry which is preliminary data.</text>
</comment>
<dbReference type="Proteomes" id="UP000054564">
    <property type="component" value="Unassembled WGS sequence"/>
</dbReference>
<feature type="region of interest" description="Disordered" evidence="1">
    <location>
        <begin position="165"/>
        <end position="216"/>
    </location>
</feature>
<accession>A0A0L0V3F5</accession>
<dbReference type="OrthoDB" id="2517957at2759"/>
<proteinExistence type="predicted"/>
<evidence type="ECO:0000313" key="2">
    <source>
        <dbReference type="EMBL" id="KNE93817.1"/>
    </source>
</evidence>
<feature type="compositionally biased region" description="Basic residues" evidence="1">
    <location>
        <begin position="99"/>
        <end position="115"/>
    </location>
</feature>
<feature type="compositionally biased region" description="Polar residues" evidence="1">
    <location>
        <begin position="50"/>
        <end position="81"/>
    </location>
</feature>
<feature type="region of interest" description="Disordered" evidence="1">
    <location>
        <begin position="1"/>
        <end position="153"/>
    </location>
</feature>
<feature type="compositionally biased region" description="Basic and acidic residues" evidence="1">
    <location>
        <begin position="182"/>
        <end position="200"/>
    </location>
</feature>
<feature type="compositionally biased region" description="Polar residues" evidence="1">
    <location>
        <begin position="1"/>
        <end position="34"/>
    </location>
</feature>
<evidence type="ECO:0000256" key="1">
    <source>
        <dbReference type="SAM" id="MobiDB-lite"/>
    </source>
</evidence>
<organism evidence="2 3">
    <name type="scientific">Puccinia striiformis f. sp. tritici PST-78</name>
    <dbReference type="NCBI Taxonomy" id="1165861"/>
    <lineage>
        <taxon>Eukaryota</taxon>
        <taxon>Fungi</taxon>
        <taxon>Dikarya</taxon>
        <taxon>Basidiomycota</taxon>
        <taxon>Pucciniomycotina</taxon>
        <taxon>Pucciniomycetes</taxon>
        <taxon>Pucciniales</taxon>
        <taxon>Pucciniaceae</taxon>
        <taxon>Puccinia</taxon>
    </lineage>
</organism>
<sequence length="216" mass="23909">MTQSLTNPDSSDPTPSIVSLSGHSRPPSRQSTRVITPVKTHPLYIRPNNDARQSLATHGQSQSQSTNSEIQTAGHTQTTPVKSPRQRRVYRRNSGSQSKGRKHPSSAARSQKRKRGVIDDSDQSSEANSDPEIAVMDLAQDSDNNNSKNPEGWQLLTGRAYSVKPLSTSGWRCGTVGLPRSKQGDRDWWRKPSKDLERHSSKSRQRAQPLPQNGPI</sequence>